<organism evidence="13 14">
    <name type="scientific">Electrophorus electricus</name>
    <name type="common">Electric eel</name>
    <name type="synonym">Gymnotus electricus</name>
    <dbReference type="NCBI Taxonomy" id="8005"/>
    <lineage>
        <taxon>Eukaryota</taxon>
        <taxon>Metazoa</taxon>
        <taxon>Chordata</taxon>
        <taxon>Craniata</taxon>
        <taxon>Vertebrata</taxon>
        <taxon>Euteleostomi</taxon>
        <taxon>Actinopterygii</taxon>
        <taxon>Neopterygii</taxon>
        <taxon>Teleostei</taxon>
        <taxon>Ostariophysi</taxon>
        <taxon>Gymnotiformes</taxon>
        <taxon>Gymnotoidei</taxon>
        <taxon>Gymnotidae</taxon>
        <taxon>Electrophorus</taxon>
    </lineage>
</organism>
<feature type="region of interest" description="Disordered" evidence="11">
    <location>
        <begin position="232"/>
        <end position="253"/>
    </location>
</feature>
<keyword evidence="6" id="KW-0132">Cell division</keyword>
<dbReference type="GO" id="GO:0051660">
    <property type="term" value="P:establishment of centrosome localization"/>
    <property type="evidence" value="ECO:0007669"/>
    <property type="project" value="TreeGrafter"/>
</dbReference>
<keyword evidence="5" id="KW-0597">Phosphoprotein</keyword>
<evidence type="ECO:0000256" key="1">
    <source>
        <dbReference type="ARBA" id="ARBA00004308"/>
    </source>
</evidence>
<name>A0A4W4EHF3_ELEEL</name>
<feature type="region of interest" description="Disordered" evidence="11">
    <location>
        <begin position="888"/>
        <end position="1014"/>
    </location>
</feature>
<feature type="domain" description="PDZ" evidence="12">
    <location>
        <begin position="574"/>
        <end position="649"/>
    </location>
</feature>
<keyword evidence="14" id="KW-1185">Reference proteome</keyword>
<dbReference type="Pfam" id="PF12053">
    <property type="entry name" value="Par3_HAL_N_term"/>
    <property type="match status" value="1"/>
</dbReference>
<feature type="compositionally biased region" description="Basic and acidic residues" evidence="11">
    <location>
        <begin position="1286"/>
        <end position="1295"/>
    </location>
</feature>
<feature type="compositionally biased region" description="Basic and acidic residues" evidence="11">
    <location>
        <begin position="232"/>
        <end position="245"/>
    </location>
</feature>
<dbReference type="InterPro" id="IPR036034">
    <property type="entry name" value="PDZ_sf"/>
</dbReference>
<dbReference type="GO" id="GO:0005938">
    <property type="term" value="C:cell cortex"/>
    <property type="evidence" value="ECO:0007669"/>
    <property type="project" value="TreeGrafter"/>
</dbReference>
<dbReference type="FunFam" id="2.30.42.10:FF:000078">
    <property type="entry name" value="Partitioning defective 3 homolog B"/>
    <property type="match status" value="1"/>
</dbReference>
<feature type="compositionally biased region" description="Low complexity" evidence="11">
    <location>
        <begin position="1065"/>
        <end position="1076"/>
    </location>
</feature>
<proteinExistence type="inferred from homology"/>
<reference evidence="14" key="1">
    <citation type="journal article" date="2014" name="Science">
        <title>Nonhuman genetics. Genomic basis for the convergent evolution of electric organs.</title>
        <authorList>
            <person name="Gallant J.R."/>
            <person name="Traeger L.L."/>
            <person name="Volkening J.D."/>
            <person name="Moffett H."/>
            <person name="Chen P.H."/>
            <person name="Novina C.D."/>
            <person name="Phillips G.N.Jr."/>
            <person name="Anand R."/>
            <person name="Wells G.B."/>
            <person name="Pinch M."/>
            <person name="Guth R."/>
            <person name="Unguez G.A."/>
            <person name="Albert J.S."/>
            <person name="Zakon H.H."/>
            <person name="Samanta M.P."/>
            <person name="Sussman M.R."/>
        </authorList>
    </citation>
    <scope>NUCLEOTIDE SEQUENCE [LARGE SCALE GENOMIC DNA]</scope>
</reference>
<feature type="compositionally biased region" description="Polar residues" evidence="11">
    <location>
        <begin position="1112"/>
        <end position="1139"/>
    </location>
</feature>
<dbReference type="Proteomes" id="UP000314983">
    <property type="component" value="Chromosome 10"/>
</dbReference>
<feature type="region of interest" description="Disordered" evidence="11">
    <location>
        <begin position="1044"/>
        <end position="1295"/>
    </location>
</feature>
<dbReference type="CDD" id="cd06691">
    <property type="entry name" value="PDZ1_Par3-like"/>
    <property type="match status" value="1"/>
</dbReference>
<feature type="compositionally biased region" description="Low complexity" evidence="11">
    <location>
        <begin position="419"/>
        <end position="438"/>
    </location>
</feature>
<dbReference type="GO" id="GO:0008104">
    <property type="term" value="P:intracellular protein localization"/>
    <property type="evidence" value="ECO:0007669"/>
    <property type="project" value="TreeGrafter"/>
</dbReference>
<dbReference type="GO" id="GO:0005923">
    <property type="term" value="C:bicellular tight junction"/>
    <property type="evidence" value="ECO:0007669"/>
    <property type="project" value="UniProtKB-SubCell"/>
</dbReference>
<keyword evidence="8" id="KW-0965">Cell junction</keyword>
<feature type="compositionally biased region" description="Basic and acidic residues" evidence="11">
    <location>
        <begin position="1225"/>
        <end position="1238"/>
    </location>
</feature>
<accession>A0A4W4EHF3</accession>
<feature type="compositionally biased region" description="Polar residues" evidence="11">
    <location>
        <begin position="1276"/>
        <end position="1285"/>
    </location>
</feature>
<dbReference type="GO" id="GO:0016324">
    <property type="term" value="C:apical plasma membrane"/>
    <property type="evidence" value="ECO:0007669"/>
    <property type="project" value="TreeGrafter"/>
</dbReference>
<feature type="compositionally biased region" description="Low complexity" evidence="11">
    <location>
        <begin position="90"/>
        <end position="99"/>
    </location>
</feature>
<keyword evidence="7" id="KW-0677">Repeat</keyword>
<feature type="compositionally biased region" description="Polar residues" evidence="11">
    <location>
        <begin position="1150"/>
        <end position="1174"/>
    </location>
</feature>
<evidence type="ECO:0000256" key="7">
    <source>
        <dbReference type="ARBA" id="ARBA00022737"/>
    </source>
</evidence>
<comment type="subcellular location">
    <subcellularLocation>
        <location evidence="2">Cell junction</location>
        <location evidence="2">Tight junction</location>
    </subcellularLocation>
    <subcellularLocation>
        <location evidence="1">Endomembrane system</location>
    </subcellularLocation>
</comment>
<feature type="compositionally biased region" description="Low complexity" evidence="11">
    <location>
        <begin position="1244"/>
        <end position="1253"/>
    </location>
</feature>
<evidence type="ECO:0000256" key="4">
    <source>
        <dbReference type="ARBA" id="ARBA00022427"/>
    </source>
</evidence>
<feature type="region of interest" description="Disordered" evidence="11">
    <location>
        <begin position="669"/>
        <end position="711"/>
    </location>
</feature>
<evidence type="ECO:0000256" key="6">
    <source>
        <dbReference type="ARBA" id="ARBA00022618"/>
    </source>
</evidence>
<reference evidence="13" key="5">
    <citation type="submission" date="2025-09" db="UniProtKB">
        <authorList>
            <consortium name="Ensembl"/>
        </authorList>
    </citation>
    <scope>IDENTIFICATION</scope>
</reference>
<dbReference type="GO" id="GO:0000226">
    <property type="term" value="P:microtubule cytoskeleton organization"/>
    <property type="evidence" value="ECO:0007669"/>
    <property type="project" value="TreeGrafter"/>
</dbReference>
<feature type="compositionally biased region" description="Basic and acidic residues" evidence="11">
    <location>
        <begin position="889"/>
        <end position="923"/>
    </location>
</feature>
<feature type="compositionally biased region" description="Polar residues" evidence="11">
    <location>
        <begin position="165"/>
        <end position="184"/>
    </location>
</feature>
<dbReference type="GO" id="GO:0012505">
    <property type="term" value="C:endomembrane system"/>
    <property type="evidence" value="ECO:0007669"/>
    <property type="project" value="UniProtKB-SubCell"/>
</dbReference>
<feature type="domain" description="PDZ" evidence="12">
    <location>
        <begin position="270"/>
        <end position="335"/>
    </location>
</feature>
<feature type="compositionally biased region" description="Polar residues" evidence="11">
    <location>
        <begin position="105"/>
        <end position="120"/>
    </location>
</feature>
<evidence type="ECO:0000256" key="5">
    <source>
        <dbReference type="ARBA" id="ARBA00022553"/>
    </source>
</evidence>
<dbReference type="PANTHER" id="PTHR16484:SF10">
    <property type="entry name" value="PARTITIONING DEFECTIVE 3 HOMOLOG"/>
    <property type="match status" value="1"/>
</dbReference>
<keyword evidence="4" id="KW-0796">Tight junction</keyword>
<keyword evidence="9" id="KW-0472">Membrane</keyword>
<feature type="compositionally biased region" description="Basic and acidic residues" evidence="11">
    <location>
        <begin position="988"/>
        <end position="1014"/>
    </location>
</feature>
<dbReference type="CDD" id="cd23059">
    <property type="entry name" value="PDZ3_Par3-like"/>
    <property type="match status" value="1"/>
</dbReference>
<sequence length="1295" mass="142859">MKVTVCFGRTRVVVPCGDGNIKVHSLIQQAAMRYRKAIAKVRYWIQVHRLEHGDGGILDLDDVLCDVADDRDRLVAVYDEQDPHHGGDGTSASSTGSQSPDVFSRVSSGSPSAFHPYQNSSEIEVTPTALRANMPLHVRRSSDPALAALTEGPLQVDEPSRKNPTRWSTTAGFLKPNGTSGTNSLERKGKGLPSHHSLPRDTAAWASQFQRESGSSSLSANHPMVDRWFERQEQEGRNGRIEPVGRADSSGESVSLEDILKPVEVANVGGPLGIHVVPFSSRDRRTLGLLVKRLERGGKSEREALFQENDCIVRINNDDLRNLRFEQAQNLFRQAMRSPLILFHVVPAANKAQYEQFSQTKRHLQSAPGHRLTPDPKPGDRSSLAVGGIDYNPQRMSKSGLHPNLNQRPLSARPEQGEASPAGPASVSPPGSAPPSTSMGFGKKVGRKFNVQLRKGAEGLGFSITSRDVPVGGSAPIYVKNILPRGAAIQDGRLKAGDRLLEVNGVDLSGTSQEEVVALLRSTPMGGAVGLLVVRQEDTFLPREVGAEPATPSKIEDDDLVLTPDGTREFVTFEIPLNDSGSAGLGVSVKGNRSKENHADLGIFVKSIINGGAACKDGRLRVNDQLIAVNGESLLEKTNQDAMETLRKSMSVESNKRGMIQLIVARRLSRRAEQEPSGSPSRTEAALGQVHPEQERRISHSLYPADDPTSPRPTILGRMMGNYQLSPTVNMPQDDTVIIEDDGPPILPARLSDRSSSSSHDDIGFVAEVPISWSTDFPDADTDGAFQREGFGRQSMSEKRTKQYGDATQLDIIKTRKSKSMDLVADEFNLTPRNTTQDVGPSLGLTKSSSLESLQTAVAEVTLNGDVPFHRPRPRIIRGRGCNESFRAAIDKSYERPGAKSEEEEERESKLEEDTEESSRSGRDSVSTANDVPLAAGGAPLPDSLVNGGRLKDNRKKQKGEKEKKEKNKSKKGVLKGLGDMFRFGKHRKDERWGDKTERKAKTKVEETQATEEDMRIMRLERERIQAKTRELRERQARERDYAEIQDINRTFSSDEEHTYAGIGSLDSSMDSSQSLNHNRLAPSNHDRIQRLRQEFQQAKQDDEPDERRRTYSFQQPWVSGTGSYSQTGRHSVSVEVQMQRQRQDDRDSFTQAQRQYNSLPRQPRKNPSTVSQDSWDKVYPPGEVFLSAKDNPRYSSYQGRPGANGYLSAAPSGLNPRVLLETQELLRQEQRRKEQEAQAKLGPAPASASAPDSPAPPLTPTSTPSYRQDVPPSPSQLARLNRLQSPEKGRPFYS</sequence>
<dbReference type="PANTHER" id="PTHR16484">
    <property type="entry name" value="PARTITIONING DEFECTIVE 3 RELATED"/>
    <property type="match status" value="1"/>
</dbReference>
<evidence type="ECO:0000256" key="11">
    <source>
        <dbReference type="SAM" id="MobiDB-lite"/>
    </source>
</evidence>
<dbReference type="InterPro" id="IPR021922">
    <property type="entry name" value="Par3/HAL_N"/>
</dbReference>
<dbReference type="CDD" id="cd23058">
    <property type="entry name" value="PDZ2_Par3-like"/>
    <property type="match status" value="1"/>
</dbReference>
<comment type="similarity">
    <text evidence="3">Belongs to the PAR3 family.</text>
</comment>
<evidence type="ECO:0000259" key="12">
    <source>
        <dbReference type="PROSITE" id="PS50106"/>
    </source>
</evidence>
<reference evidence="14" key="2">
    <citation type="journal article" date="2017" name="Sci. Adv.">
        <title>A tail of two voltages: Proteomic comparison of the three electric organs of the electric eel.</title>
        <authorList>
            <person name="Traeger L.L."/>
            <person name="Sabat G."/>
            <person name="Barrett-Wilt G.A."/>
            <person name="Wells G.B."/>
            <person name="Sussman M.R."/>
        </authorList>
    </citation>
    <scope>NUCLEOTIDE SEQUENCE [LARGE SCALE GENOMIC DNA]</scope>
</reference>
<dbReference type="Pfam" id="PF00595">
    <property type="entry name" value="PDZ"/>
    <property type="match status" value="3"/>
</dbReference>
<dbReference type="SUPFAM" id="SSF50156">
    <property type="entry name" value="PDZ domain-like"/>
    <property type="match status" value="3"/>
</dbReference>
<dbReference type="PROSITE" id="PS50106">
    <property type="entry name" value="PDZ"/>
    <property type="match status" value="3"/>
</dbReference>
<dbReference type="Gene3D" id="2.30.42.10">
    <property type="match status" value="3"/>
</dbReference>
<feature type="compositionally biased region" description="Basic and acidic residues" evidence="11">
    <location>
        <begin position="1085"/>
        <end position="1110"/>
    </location>
</feature>
<dbReference type="GO" id="GO:0007155">
    <property type="term" value="P:cell adhesion"/>
    <property type="evidence" value="ECO:0007669"/>
    <property type="project" value="TreeGrafter"/>
</dbReference>
<dbReference type="InterPro" id="IPR052213">
    <property type="entry name" value="PAR3"/>
</dbReference>
<reference evidence="13" key="4">
    <citation type="submission" date="2025-08" db="UniProtKB">
        <authorList>
            <consortium name="Ensembl"/>
        </authorList>
    </citation>
    <scope>IDENTIFICATION</scope>
</reference>
<evidence type="ECO:0000256" key="10">
    <source>
        <dbReference type="ARBA" id="ARBA00023306"/>
    </source>
</evidence>
<dbReference type="Ensembl" id="ENSEEET00000011339.2">
    <property type="protein sequence ID" value="ENSEEEP00000011210.2"/>
    <property type="gene ID" value="ENSEEEG00000005609.2"/>
</dbReference>
<dbReference type="SMART" id="SM00228">
    <property type="entry name" value="PDZ"/>
    <property type="match status" value="3"/>
</dbReference>
<feature type="region of interest" description="Disordered" evidence="11">
    <location>
        <begin position="80"/>
        <end position="120"/>
    </location>
</feature>
<dbReference type="FunFam" id="2.30.42.10:FF:000011">
    <property type="entry name" value="partitioning defective 3 homolog isoform X1"/>
    <property type="match status" value="1"/>
</dbReference>
<keyword evidence="10" id="KW-0131">Cell cycle</keyword>
<dbReference type="InterPro" id="IPR001478">
    <property type="entry name" value="PDZ"/>
</dbReference>
<evidence type="ECO:0000256" key="9">
    <source>
        <dbReference type="ARBA" id="ARBA00023136"/>
    </source>
</evidence>
<dbReference type="Gene3D" id="3.10.20.90">
    <property type="entry name" value="Phosphatidylinositol 3-kinase Catalytic Subunit, Chain A, domain 1"/>
    <property type="match status" value="1"/>
</dbReference>
<reference evidence="13" key="3">
    <citation type="submission" date="2020-05" db="EMBL/GenBank/DDBJ databases">
        <title>Electrophorus electricus (electric eel) genome, fEleEle1, primary haplotype.</title>
        <authorList>
            <person name="Myers G."/>
            <person name="Meyer A."/>
            <person name="Fedrigo O."/>
            <person name="Formenti G."/>
            <person name="Rhie A."/>
            <person name="Tracey A."/>
            <person name="Sims Y."/>
            <person name="Jarvis E.D."/>
        </authorList>
    </citation>
    <scope>NUCLEOTIDE SEQUENCE [LARGE SCALE GENOMIC DNA]</scope>
</reference>
<dbReference type="GeneTree" id="ENSGT00950000183214"/>
<dbReference type="GO" id="GO:0045197">
    <property type="term" value="P:establishment or maintenance of epithelial cell apical/basal polarity"/>
    <property type="evidence" value="ECO:0007669"/>
    <property type="project" value="TreeGrafter"/>
</dbReference>
<evidence type="ECO:0000313" key="13">
    <source>
        <dbReference type="Ensembl" id="ENSEEEP00000011210.2"/>
    </source>
</evidence>
<protein>
    <recommendedName>
        <fullName evidence="12">PDZ domain-containing protein</fullName>
    </recommendedName>
</protein>
<feature type="domain" description="PDZ" evidence="12">
    <location>
        <begin position="450"/>
        <end position="524"/>
    </location>
</feature>
<evidence type="ECO:0000313" key="14">
    <source>
        <dbReference type="Proteomes" id="UP000314983"/>
    </source>
</evidence>
<feature type="region of interest" description="Disordered" evidence="11">
    <location>
        <begin position="150"/>
        <end position="201"/>
    </location>
</feature>
<dbReference type="GO" id="GO:0051301">
    <property type="term" value="P:cell division"/>
    <property type="evidence" value="ECO:0007669"/>
    <property type="project" value="UniProtKB-KW"/>
</dbReference>
<gene>
    <name evidence="13" type="primary">PARD3</name>
</gene>
<dbReference type="GO" id="GO:0035091">
    <property type="term" value="F:phosphatidylinositol binding"/>
    <property type="evidence" value="ECO:0007669"/>
    <property type="project" value="TreeGrafter"/>
</dbReference>
<dbReference type="GO" id="GO:0030010">
    <property type="term" value="P:establishment of cell polarity"/>
    <property type="evidence" value="ECO:0007669"/>
    <property type="project" value="TreeGrafter"/>
</dbReference>
<evidence type="ECO:0000256" key="8">
    <source>
        <dbReference type="ARBA" id="ARBA00022949"/>
    </source>
</evidence>
<feature type="region of interest" description="Disordered" evidence="11">
    <location>
        <begin position="357"/>
        <end position="443"/>
    </location>
</feature>
<evidence type="ECO:0000256" key="3">
    <source>
        <dbReference type="ARBA" id="ARBA00005358"/>
    </source>
</evidence>
<dbReference type="FunFam" id="3.10.20.90:FF:000017">
    <property type="entry name" value="partitioning defective 3 homolog isoform X2"/>
    <property type="match status" value="1"/>
</dbReference>
<dbReference type="GO" id="GO:0005912">
    <property type="term" value="C:adherens junction"/>
    <property type="evidence" value="ECO:0007669"/>
    <property type="project" value="TreeGrafter"/>
</dbReference>
<evidence type="ECO:0000256" key="2">
    <source>
        <dbReference type="ARBA" id="ARBA00004435"/>
    </source>
</evidence>